<gene>
    <name evidence="2" type="ORF">BDY21DRAFT_341358</name>
</gene>
<evidence type="ECO:0000256" key="1">
    <source>
        <dbReference type="SAM" id="MobiDB-lite"/>
    </source>
</evidence>
<proteinExistence type="predicted"/>
<dbReference type="PANTHER" id="PTHR39609:SF2">
    <property type="entry name" value="TRANSCRIPTION FACTOR RFEG"/>
    <property type="match status" value="1"/>
</dbReference>
<feature type="region of interest" description="Disordered" evidence="1">
    <location>
        <begin position="72"/>
        <end position="97"/>
    </location>
</feature>
<dbReference type="EMBL" id="MU001677">
    <property type="protein sequence ID" value="KAF2458795.1"/>
    <property type="molecule type" value="Genomic_DNA"/>
</dbReference>
<protein>
    <submittedName>
        <fullName evidence="2">Uncharacterized protein</fullName>
    </submittedName>
</protein>
<dbReference type="Proteomes" id="UP000799766">
    <property type="component" value="Unassembled WGS sequence"/>
</dbReference>
<keyword evidence="3" id="KW-1185">Reference proteome</keyword>
<name>A0A6A6P462_9PEZI</name>
<dbReference type="AlphaFoldDB" id="A0A6A6P462"/>
<reference evidence="2" key="1">
    <citation type="journal article" date="2020" name="Stud. Mycol.">
        <title>101 Dothideomycetes genomes: a test case for predicting lifestyles and emergence of pathogens.</title>
        <authorList>
            <person name="Haridas S."/>
            <person name="Albert R."/>
            <person name="Binder M."/>
            <person name="Bloem J."/>
            <person name="Labutti K."/>
            <person name="Salamov A."/>
            <person name="Andreopoulos B."/>
            <person name="Baker S."/>
            <person name="Barry K."/>
            <person name="Bills G."/>
            <person name="Bluhm B."/>
            <person name="Cannon C."/>
            <person name="Castanera R."/>
            <person name="Culley D."/>
            <person name="Daum C."/>
            <person name="Ezra D."/>
            <person name="Gonzalez J."/>
            <person name="Henrissat B."/>
            <person name="Kuo A."/>
            <person name="Liang C."/>
            <person name="Lipzen A."/>
            <person name="Lutzoni F."/>
            <person name="Magnuson J."/>
            <person name="Mondo S."/>
            <person name="Nolan M."/>
            <person name="Ohm R."/>
            <person name="Pangilinan J."/>
            <person name="Park H.-J."/>
            <person name="Ramirez L."/>
            <person name="Alfaro M."/>
            <person name="Sun H."/>
            <person name="Tritt A."/>
            <person name="Yoshinaga Y."/>
            <person name="Zwiers L.-H."/>
            <person name="Turgeon B."/>
            <person name="Goodwin S."/>
            <person name="Spatafora J."/>
            <person name="Crous P."/>
            <person name="Grigoriev I."/>
        </authorList>
    </citation>
    <scope>NUCLEOTIDE SEQUENCE</scope>
    <source>
        <strain evidence="2">ATCC 16933</strain>
    </source>
</reference>
<dbReference type="PANTHER" id="PTHR39609">
    <property type="entry name" value="RFEG-RELATED"/>
    <property type="match status" value="1"/>
</dbReference>
<feature type="compositionally biased region" description="Polar residues" evidence="1">
    <location>
        <begin position="76"/>
        <end position="87"/>
    </location>
</feature>
<dbReference type="OrthoDB" id="3827557at2759"/>
<evidence type="ECO:0000313" key="3">
    <source>
        <dbReference type="Proteomes" id="UP000799766"/>
    </source>
</evidence>
<sequence length="97" mass="10729">MAGTKPMNSYFVPGYGISRTVIQNEIRYHCGPDAIVRPYTHQGRDGFLVTTSGPPLTKEQIADLRESSRDFEEKQAATSGFVNQPVQVGNRGRRSVS</sequence>
<evidence type="ECO:0000313" key="2">
    <source>
        <dbReference type="EMBL" id="KAF2458795.1"/>
    </source>
</evidence>
<organism evidence="2 3">
    <name type="scientific">Lineolata rhizophorae</name>
    <dbReference type="NCBI Taxonomy" id="578093"/>
    <lineage>
        <taxon>Eukaryota</taxon>
        <taxon>Fungi</taxon>
        <taxon>Dikarya</taxon>
        <taxon>Ascomycota</taxon>
        <taxon>Pezizomycotina</taxon>
        <taxon>Dothideomycetes</taxon>
        <taxon>Dothideomycetes incertae sedis</taxon>
        <taxon>Lineolatales</taxon>
        <taxon>Lineolataceae</taxon>
        <taxon>Lineolata</taxon>
    </lineage>
</organism>
<accession>A0A6A6P462</accession>